<evidence type="ECO:0000313" key="2">
    <source>
        <dbReference type="Proteomes" id="UP000217211"/>
    </source>
</evidence>
<sequence length="49" mass="5418">MGSFGQVARLPSLLLRRADPDPCRAPHVDRHTLLRIIPPTACLLKSNLT</sequence>
<protein>
    <submittedName>
        <fullName evidence="1">Uncharacterized protein</fullName>
    </submittedName>
</protein>
<evidence type="ECO:0000313" key="1">
    <source>
        <dbReference type="EMBL" id="ASY63644.1"/>
    </source>
</evidence>
<proteinExistence type="predicted"/>
<accession>A0A249PDA7</accession>
<dbReference type="Proteomes" id="UP000217211">
    <property type="component" value="Chromosome"/>
</dbReference>
<reference evidence="1 2" key="1">
    <citation type="submission" date="2017-08" db="EMBL/GenBank/DDBJ databases">
        <title>Multipartite genome sequences of Sinorhizobium species nodulating soybeans.</title>
        <authorList>
            <person name="Tian C.F."/>
        </authorList>
    </citation>
    <scope>NUCLEOTIDE SEQUENCE [LARGE SCALE GENOMIC DNA]</scope>
    <source>
        <strain evidence="1 2">CCBAU 05684</strain>
    </source>
</reference>
<dbReference type="AlphaFoldDB" id="A0A249PDA7"/>
<name>A0A249PDA7_9HYPH</name>
<dbReference type="EMBL" id="CP023067">
    <property type="protein sequence ID" value="ASY63644.1"/>
    <property type="molecule type" value="Genomic_DNA"/>
</dbReference>
<keyword evidence="2" id="KW-1185">Reference proteome</keyword>
<dbReference type="KEGG" id="esj:SJ05684_c22030"/>
<organism evidence="1 2">
    <name type="scientific">Sinorhizobium sojae CCBAU 05684</name>
    <dbReference type="NCBI Taxonomy" id="716928"/>
    <lineage>
        <taxon>Bacteria</taxon>
        <taxon>Pseudomonadati</taxon>
        <taxon>Pseudomonadota</taxon>
        <taxon>Alphaproteobacteria</taxon>
        <taxon>Hyphomicrobiales</taxon>
        <taxon>Rhizobiaceae</taxon>
        <taxon>Sinorhizobium/Ensifer group</taxon>
        <taxon>Sinorhizobium</taxon>
    </lineage>
</organism>
<gene>
    <name evidence="1" type="ORF">SJ05684_c22030</name>
</gene>